<dbReference type="Proteomes" id="UP000321304">
    <property type="component" value="Unassembled WGS sequence"/>
</dbReference>
<organism evidence="2 3">
    <name type="scientific">Bradyrhizobium macuxiense</name>
    <dbReference type="NCBI Taxonomy" id="1755647"/>
    <lineage>
        <taxon>Bacteria</taxon>
        <taxon>Pseudomonadati</taxon>
        <taxon>Pseudomonadota</taxon>
        <taxon>Alphaproteobacteria</taxon>
        <taxon>Hyphomicrobiales</taxon>
        <taxon>Nitrobacteraceae</taxon>
        <taxon>Bradyrhizobium</taxon>
    </lineage>
</organism>
<dbReference type="AlphaFoldDB" id="A0A560MHA6"/>
<feature type="chain" id="PRO_5022146240" evidence="1">
    <location>
        <begin position="25"/>
        <end position="82"/>
    </location>
</feature>
<protein>
    <submittedName>
        <fullName evidence="2">Uncharacterized protein</fullName>
    </submittedName>
</protein>
<accession>A0A560MHA6</accession>
<proteinExistence type="predicted"/>
<evidence type="ECO:0000313" key="2">
    <source>
        <dbReference type="EMBL" id="TWC06752.1"/>
    </source>
</evidence>
<evidence type="ECO:0000256" key="1">
    <source>
        <dbReference type="SAM" id="SignalP"/>
    </source>
</evidence>
<feature type="signal peptide" evidence="1">
    <location>
        <begin position="1"/>
        <end position="24"/>
    </location>
</feature>
<reference evidence="2 3" key="1">
    <citation type="submission" date="2019-06" db="EMBL/GenBank/DDBJ databases">
        <title>Genomic Encyclopedia of Type Strains, Phase IV (KMG-V): Genome sequencing to study the core and pangenomes of soil and plant-associated prokaryotes.</title>
        <authorList>
            <person name="Whitman W."/>
        </authorList>
    </citation>
    <scope>NUCLEOTIDE SEQUENCE [LARGE SCALE GENOMIC DNA]</scope>
    <source>
        <strain evidence="2 3">BR 10355</strain>
    </source>
</reference>
<dbReference type="EMBL" id="VITY01000001">
    <property type="protein sequence ID" value="TWC06752.1"/>
    <property type="molecule type" value="Genomic_DNA"/>
</dbReference>
<keyword evidence="3" id="KW-1185">Reference proteome</keyword>
<keyword evidence="1" id="KW-0732">Signal</keyword>
<dbReference type="RefSeq" id="WP_146983982.1">
    <property type="nucleotide sequence ID" value="NZ_VITY01000001.1"/>
</dbReference>
<gene>
    <name evidence="2" type="ORF">FBZ93_10140</name>
</gene>
<sequence>MTKLAYALAAAAALSIAAPTIASAQGVGVYIGSSPGYYGYRYDGPRVYRDYDHGWHHGWYHHRDYYRDRGVVIRGRDWDDDD</sequence>
<name>A0A560MHA6_9BRAD</name>
<evidence type="ECO:0000313" key="3">
    <source>
        <dbReference type="Proteomes" id="UP000321304"/>
    </source>
</evidence>
<comment type="caution">
    <text evidence="2">The sequence shown here is derived from an EMBL/GenBank/DDBJ whole genome shotgun (WGS) entry which is preliminary data.</text>
</comment>